<keyword evidence="3" id="KW-1185">Reference proteome</keyword>
<feature type="compositionally biased region" description="Polar residues" evidence="1">
    <location>
        <begin position="245"/>
        <end position="261"/>
    </location>
</feature>
<feature type="region of interest" description="Disordered" evidence="1">
    <location>
        <begin position="388"/>
        <end position="411"/>
    </location>
</feature>
<evidence type="ECO:0000256" key="1">
    <source>
        <dbReference type="SAM" id="MobiDB-lite"/>
    </source>
</evidence>
<feature type="region of interest" description="Disordered" evidence="1">
    <location>
        <begin position="204"/>
        <end position="344"/>
    </location>
</feature>
<feature type="compositionally biased region" description="Low complexity" evidence="1">
    <location>
        <begin position="25"/>
        <end position="35"/>
    </location>
</feature>
<feature type="compositionally biased region" description="Low complexity" evidence="1">
    <location>
        <begin position="296"/>
        <end position="307"/>
    </location>
</feature>
<feature type="compositionally biased region" description="Basic and acidic residues" evidence="1">
    <location>
        <begin position="284"/>
        <end position="293"/>
    </location>
</feature>
<comment type="caution">
    <text evidence="2">The sequence shown here is derived from an EMBL/GenBank/DDBJ whole genome shotgun (WGS) entry which is preliminary data.</text>
</comment>
<reference evidence="2 3" key="1">
    <citation type="submission" date="2024-06" db="EMBL/GenBank/DDBJ databases">
        <title>Sorghum-associated microbial communities from plants grown in Nebraska, USA.</title>
        <authorList>
            <person name="Schachtman D."/>
        </authorList>
    </citation>
    <scope>NUCLEOTIDE SEQUENCE [LARGE SCALE GENOMIC DNA]</scope>
    <source>
        <strain evidence="2 3">2709</strain>
    </source>
</reference>
<evidence type="ECO:0000313" key="3">
    <source>
        <dbReference type="Proteomes" id="UP001549320"/>
    </source>
</evidence>
<organism evidence="2 3">
    <name type="scientific">Ottowia thiooxydans</name>
    <dbReference type="NCBI Taxonomy" id="219182"/>
    <lineage>
        <taxon>Bacteria</taxon>
        <taxon>Pseudomonadati</taxon>
        <taxon>Pseudomonadota</taxon>
        <taxon>Betaproteobacteria</taxon>
        <taxon>Burkholderiales</taxon>
        <taxon>Comamonadaceae</taxon>
        <taxon>Ottowia</taxon>
    </lineage>
</organism>
<gene>
    <name evidence="2" type="ORF">ABIE13_005234</name>
</gene>
<accession>A0ABV2QHN5</accession>
<dbReference type="Proteomes" id="UP001549320">
    <property type="component" value="Unassembled WGS sequence"/>
</dbReference>
<feature type="compositionally biased region" description="Basic and acidic residues" evidence="1">
    <location>
        <begin position="312"/>
        <end position="344"/>
    </location>
</feature>
<feature type="region of interest" description="Disordered" evidence="1">
    <location>
        <begin position="1"/>
        <end position="71"/>
    </location>
</feature>
<protein>
    <submittedName>
        <fullName evidence="2">Uncharacterized protein</fullName>
    </submittedName>
</protein>
<sequence>MGISTSNIRTTPPSSLAIMDEASDSKVAASKKSPSTEAPNLDAIPKGAPGENDGDKLLPAPKPSNREDLQSARLAVKSSRGDAGADIFAVLALFQRLFQEARVNARDQRNIASQSRQKSLLNAAEEEKKGIPLRMWGGVVQGILQAGGGAVSLGGAVLSGVGSAKAKLASPAPTKPSDAAKATNALASKQPVIGATGSVATPKANLAGAPAPKQPAAPELGSSPTVSAKANEKALAAAKNKSEQEPQATQEQVSRSRPSNQKRQHEKEIELTPMKNQGSAGASESKKPAEISKPDSNPASEANESNSQPVTTKEKSLRERAIEANEKQNQLKEQELSNREADEFNRSVDQWEKNLSRKMDSYRTISAGSEATNQLASGIGASARAWNENRAAEHDAEKSFQNAAAQKHEMDYQQQNEIFNQSIENSRYVLDKLDASLRSELEAKKSIARNMA</sequence>
<feature type="compositionally biased region" description="Low complexity" evidence="1">
    <location>
        <begin position="227"/>
        <end position="239"/>
    </location>
</feature>
<feature type="compositionally biased region" description="Low complexity" evidence="1">
    <location>
        <begin position="207"/>
        <end position="218"/>
    </location>
</feature>
<feature type="compositionally biased region" description="Polar residues" evidence="1">
    <location>
        <begin position="1"/>
        <end position="14"/>
    </location>
</feature>
<proteinExistence type="predicted"/>
<evidence type="ECO:0000313" key="2">
    <source>
        <dbReference type="EMBL" id="MET4580095.1"/>
    </source>
</evidence>
<name>A0ABV2QHN5_9BURK</name>
<dbReference type="EMBL" id="JBEPSH010000014">
    <property type="protein sequence ID" value="MET4580095.1"/>
    <property type="molecule type" value="Genomic_DNA"/>
</dbReference>